<organism evidence="11 12">
    <name type="scientific">Agathobacter rectalis</name>
    <dbReference type="NCBI Taxonomy" id="39491"/>
    <lineage>
        <taxon>Bacteria</taxon>
        <taxon>Bacillati</taxon>
        <taxon>Bacillota</taxon>
        <taxon>Clostridia</taxon>
        <taxon>Lachnospirales</taxon>
        <taxon>Lachnospiraceae</taxon>
        <taxon>Agathobacter</taxon>
    </lineage>
</organism>
<dbReference type="GO" id="GO:0004721">
    <property type="term" value="F:phosphoprotein phosphatase activity"/>
    <property type="evidence" value="ECO:0007669"/>
    <property type="project" value="TreeGrafter"/>
</dbReference>
<evidence type="ECO:0000313" key="10">
    <source>
        <dbReference type="EMBL" id="MCC2747434.1"/>
    </source>
</evidence>
<feature type="domain" description="Histidine kinase" evidence="8">
    <location>
        <begin position="91"/>
        <end position="308"/>
    </location>
</feature>
<dbReference type="Proteomes" id="UP001197847">
    <property type="component" value="Unassembled WGS sequence"/>
</dbReference>
<evidence type="ECO:0000313" key="9">
    <source>
        <dbReference type="EMBL" id="MCB6938500.1"/>
    </source>
</evidence>
<dbReference type="GO" id="GO:0005886">
    <property type="term" value="C:plasma membrane"/>
    <property type="evidence" value="ECO:0007669"/>
    <property type="project" value="TreeGrafter"/>
</dbReference>
<dbReference type="RefSeq" id="WP_022293754.1">
    <property type="nucleotide sequence ID" value="NZ_DAWCLC010000114.1"/>
</dbReference>
<keyword evidence="6 11" id="KW-0418">Kinase</keyword>
<dbReference type="Proteomes" id="UP001193756">
    <property type="component" value="Unassembled WGS sequence"/>
</dbReference>
<keyword evidence="5" id="KW-0808">Transferase</keyword>
<evidence type="ECO:0000313" key="11">
    <source>
        <dbReference type="EMBL" id="NSC77336.1"/>
    </source>
</evidence>
<dbReference type="InterPro" id="IPR050351">
    <property type="entry name" value="BphY/WalK/GraS-like"/>
</dbReference>
<dbReference type="GO" id="GO:0016036">
    <property type="term" value="P:cellular response to phosphate starvation"/>
    <property type="evidence" value="ECO:0007669"/>
    <property type="project" value="TreeGrafter"/>
</dbReference>
<dbReference type="InterPro" id="IPR036097">
    <property type="entry name" value="HisK_dim/P_sf"/>
</dbReference>
<comment type="subcellular location">
    <subcellularLocation>
        <location evidence="2">Membrane</location>
    </subcellularLocation>
</comment>
<evidence type="ECO:0000259" key="8">
    <source>
        <dbReference type="PROSITE" id="PS50109"/>
    </source>
</evidence>
<sequence>MEYISTIIMVCVIIWGVMQKRKIYQLEKELNSIKEQIEYSIKSTQGLILTSTESVPIKELVKSINNLLNAYYSGQVNCKKQKETMQQVMTNISHDLRTPLTVLSGYIEILEEKSSKIDMPEEIVVIIHKLSIKIKNSVRLINQFFNLAQIESGDIKYDIKKYNITSLCREIVLGYYDLLYTKGYDVEINIPEYPIFVRIDKKAAIRIIKNIIDNAIKYGDDGKYLGITVEEKEKEVYVLFEDHGQGIENIEIEKIFNRSYTLSDTNKNYESSGLGLAISKNLANGMNSDILVKSIPHKQTVFNWKIKK</sequence>
<keyword evidence="4" id="KW-0597">Phosphoprotein</keyword>
<evidence type="ECO:0000256" key="3">
    <source>
        <dbReference type="ARBA" id="ARBA00012438"/>
    </source>
</evidence>
<dbReference type="SMART" id="SM00387">
    <property type="entry name" value="HATPase_c"/>
    <property type="match status" value="1"/>
</dbReference>
<dbReference type="EMBL" id="JAJFBX010000013">
    <property type="protein sequence ID" value="MCC2747434.1"/>
    <property type="molecule type" value="Genomic_DNA"/>
</dbReference>
<dbReference type="Pfam" id="PF00512">
    <property type="entry name" value="HisKA"/>
    <property type="match status" value="1"/>
</dbReference>
<dbReference type="AlphaFoldDB" id="A0AAP2QKL8"/>
<dbReference type="InterPro" id="IPR005467">
    <property type="entry name" value="His_kinase_dom"/>
</dbReference>
<dbReference type="GO" id="GO:0000155">
    <property type="term" value="F:phosphorelay sensor kinase activity"/>
    <property type="evidence" value="ECO:0007669"/>
    <property type="project" value="InterPro"/>
</dbReference>
<dbReference type="Gene3D" id="1.10.287.130">
    <property type="match status" value="1"/>
</dbReference>
<dbReference type="InterPro" id="IPR003594">
    <property type="entry name" value="HATPase_dom"/>
</dbReference>
<reference evidence="11" key="2">
    <citation type="submission" date="2020-02" db="EMBL/GenBank/DDBJ databases">
        <authorList>
            <person name="Littmann E."/>
            <person name="Sorbara M."/>
        </authorList>
    </citation>
    <scope>NUCLEOTIDE SEQUENCE</scope>
    <source>
        <strain evidence="11">MSK.16.45</strain>
    </source>
</reference>
<dbReference type="PANTHER" id="PTHR45453:SF1">
    <property type="entry name" value="PHOSPHATE REGULON SENSOR PROTEIN PHOR"/>
    <property type="match status" value="1"/>
</dbReference>
<evidence type="ECO:0000256" key="7">
    <source>
        <dbReference type="ARBA" id="ARBA00023012"/>
    </source>
</evidence>
<keyword evidence="7" id="KW-0902">Two-component regulatory system</keyword>
<reference evidence="11" key="1">
    <citation type="journal article" date="2020" name="Cell Host Microbe">
        <title>Functional and Genomic Variation between Human-Derived Isolates of Lachnospiraceae Reveals Inter- and Intra-Species Diversity.</title>
        <authorList>
            <person name="Sorbara M.T."/>
            <person name="Littmann E.R."/>
            <person name="Fontana E."/>
            <person name="Moody T.U."/>
            <person name="Kohout C.E."/>
            <person name="Gjonbalaj M."/>
            <person name="Eaton V."/>
            <person name="Seok R."/>
            <person name="Leiner I.M."/>
            <person name="Pamer E.G."/>
        </authorList>
    </citation>
    <scope>NUCLEOTIDE SEQUENCE</scope>
    <source>
        <strain evidence="11">MSK.16.45</strain>
    </source>
</reference>
<dbReference type="CDD" id="cd00082">
    <property type="entry name" value="HisKA"/>
    <property type="match status" value="1"/>
</dbReference>
<dbReference type="SMART" id="SM00388">
    <property type="entry name" value="HisKA"/>
    <property type="match status" value="1"/>
</dbReference>
<evidence type="ECO:0000256" key="2">
    <source>
        <dbReference type="ARBA" id="ARBA00004370"/>
    </source>
</evidence>
<dbReference type="SUPFAM" id="SSF55874">
    <property type="entry name" value="ATPase domain of HSP90 chaperone/DNA topoisomerase II/histidine kinase"/>
    <property type="match status" value="1"/>
</dbReference>
<dbReference type="EC" id="2.7.13.3" evidence="3"/>
<comment type="catalytic activity">
    <reaction evidence="1">
        <text>ATP + protein L-histidine = ADP + protein N-phospho-L-histidine.</text>
        <dbReference type="EC" id="2.7.13.3"/>
    </reaction>
</comment>
<dbReference type="Proteomes" id="UP001197684">
    <property type="component" value="Unassembled WGS sequence"/>
</dbReference>
<evidence type="ECO:0000256" key="4">
    <source>
        <dbReference type="ARBA" id="ARBA00022553"/>
    </source>
</evidence>
<evidence type="ECO:0000256" key="1">
    <source>
        <dbReference type="ARBA" id="ARBA00000085"/>
    </source>
</evidence>
<dbReference type="SUPFAM" id="SSF47384">
    <property type="entry name" value="Homodimeric domain of signal transducing histidine kinase"/>
    <property type="match status" value="1"/>
</dbReference>
<dbReference type="PANTHER" id="PTHR45453">
    <property type="entry name" value="PHOSPHATE REGULON SENSOR PROTEIN PHOR"/>
    <property type="match status" value="1"/>
</dbReference>
<protein>
    <recommendedName>
        <fullName evidence="3">histidine kinase</fullName>
        <ecNumber evidence="3">2.7.13.3</ecNumber>
    </recommendedName>
</protein>
<dbReference type="InterPro" id="IPR003661">
    <property type="entry name" value="HisK_dim/P_dom"/>
</dbReference>
<accession>A0AAP2QKL8</accession>
<dbReference type="Pfam" id="PF02518">
    <property type="entry name" value="HATPase_c"/>
    <property type="match status" value="1"/>
</dbReference>
<name>A0AAP2QKL8_9FIRM</name>
<evidence type="ECO:0000256" key="5">
    <source>
        <dbReference type="ARBA" id="ARBA00022679"/>
    </source>
</evidence>
<gene>
    <name evidence="11" type="ORF">G4312_08595</name>
    <name evidence="9" type="ORF">LIZ56_08785</name>
    <name evidence="10" type="ORF">LK487_10420</name>
</gene>
<evidence type="ECO:0000313" key="12">
    <source>
        <dbReference type="Proteomes" id="UP001193756"/>
    </source>
</evidence>
<dbReference type="EMBL" id="JAJCJK010000011">
    <property type="protein sequence ID" value="MCB6938500.1"/>
    <property type="molecule type" value="Genomic_DNA"/>
</dbReference>
<proteinExistence type="predicted"/>
<reference evidence="10" key="4">
    <citation type="submission" date="2021-10" db="EMBL/GenBank/DDBJ databases">
        <title>Collection of gut derived symbiotic bacterial strains cultured from healthy donors.</title>
        <authorList>
            <person name="Lin H."/>
            <person name="Littmann E."/>
            <person name="Claire K."/>
            <person name="Pamer E."/>
        </authorList>
    </citation>
    <scope>NUCLEOTIDE SEQUENCE</scope>
    <source>
        <strain evidence="10">MSK.22.92</strain>
    </source>
</reference>
<dbReference type="InterPro" id="IPR036890">
    <property type="entry name" value="HATPase_C_sf"/>
</dbReference>
<reference evidence="9" key="3">
    <citation type="submission" date="2021-10" db="EMBL/GenBank/DDBJ databases">
        <title>Collection of gut derived symbiotic bacterial strains cultured from healthy donors.</title>
        <authorList>
            <person name="Lin H."/>
            <person name="Littmann E."/>
            <person name="Kohout C."/>
            <person name="Pamer E.G."/>
        </authorList>
    </citation>
    <scope>NUCLEOTIDE SEQUENCE</scope>
    <source>
        <strain evidence="9">DFI.9.42</strain>
    </source>
</reference>
<evidence type="ECO:0000256" key="6">
    <source>
        <dbReference type="ARBA" id="ARBA00022777"/>
    </source>
</evidence>
<dbReference type="EMBL" id="JAAIMP010000010">
    <property type="protein sequence ID" value="NSC77336.1"/>
    <property type="molecule type" value="Genomic_DNA"/>
</dbReference>
<dbReference type="Gene3D" id="3.30.565.10">
    <property type="entry name" value="Histidine kinase-like ATPase, C-terminal domain"/>
    <property type="match status" value="1"/>
</dbReference>
<dbReference type="PROSITE" id="PS50109">
    <property type="entry name" value="HIS_KIN"/>
    <property type="match status" value="1"/>
</dbReference>
<comment type="caution">
    <text evidence="11">The sequence shown here is derived from an EMBL/GenBank/DDBJ whole genome shotgun (WGS) entry which is preliminary data.</text>
</comment>